<dbReference type="RefSeq" id="WP_380839158.1">
    <property type="nucleotide sequence ID" value="NZ_JBHSFP010000004.1"/>
</dbReference>
<gene>
    <name evidence="3" type="ORF">ACFO60_09340</name>
</gene>
<feature type="region of interest" description="Disordered" evidence="1">
    <location>
        <begin position="36"/>
        <end position="74"/>
    </location>
</feature>
<keyword evidence="4" id="KW-1185">Reference proteome</keyword>
<accession>A0ABV9CCY9</accession>
<evidence type="ECO:0000313" key="4">
    <source>
        <dbReference type="Proteomes" id="UP001596004"/>
    </source>
</evidence>
<feature type="compositionally biased region" description="Basic and acidic residues" evidence="1">
    <location>
        <begin position="41"/>
        <end position="57"/>
    </location>
</feature>
<keyword evidence="2" id="KW-1133">Transmembrane helix</keyword>
<dbReference type="Proteomes" id="UP001596004">
    <property type="component" value="Unassembled WGS sequence"/>
</dbReference>
<keyword evidence="2" id="KW-0812">Transmembrane</keyword>
<evidence type="ECO:0000313" key="3">
    <source>
        <dbReference type="EMBL" id="MFC4530966.1"/>
    </source>
</evidence>
<protein>
    <submittedName>
        <fullName evidence="3">DUF6203 family protein</fullName>
    </submittedName>
</protein>
<evidence type="ECO:0000256" key="1">
    <source>
        <dbReference type="SAM" id="MobiDB-lite"/>
    </source>
</evidence>
<dbReference type="EMBL" id="JBHSFP010000004">
    <property type="protein sequence ID" value="MFC4530966.1"/>
    <property type="molecule type" value="Genomic_DNA"/>
</dbReference>
<proteinExistence type="predicted"/>
<dbReference type="Pfam" id="PF19706">
    <property type="entry name" value="DUF6203"/>
    <property type="match status" value="1"/>
</dbReference>
<dbReference type="InterPro" id="IPR045777">
    <property type="entry name" value="DUF6203"/>
</dbReference>
<organism evidence="3 4">
    <name type="scientific">Sphaerisporangium dianthi</name>
    <dbReference type="NCBI Taxonomy" id="1436120"/>
    <lineage>
        <taxon>Bacteria</taxon>
        <taxon>Bacillati</taxon>
        <taxon>Actinomycetota</taxon>
        <taxon>Actinomycetes</taxon>
        <taxon>Streptosporangiales</taxon>
        <taxon>Streptosporangiaceae</taxon>
        <taxon>Sphaerisporangium</taxon>
    </lineage>
</organism>
<reference evidence="4" key="1">
    <citation type="journal article" date="2019" name="Int. J. Syst. Evol. Microbiol.">
        <title>The Global Catalogue of Microorganisms (GCM) 10K type strain sequencing project: providing services to taxonomists for standard genome sequencing and annotation.</title>
        <authorList>
            <consortium name="The Broad Institute Genomics Platform"/>
            <consortium name="The Broad Institute Genome Sequencing Center for Infectious Disease"/>
            <person name="Wu L."/>
            <person name="Ma J."/>
        </authorList>
    </citation>
    <scope>NUCLEOTIDE SEQUENCE [LARGE SCALE GENOMIC DNA]</scope>
    <source>
        <strain evidence="4">CGMCC 4.7132</strain>
    </source>
</reference>
<name>A0ABV9CCY9_9ACTN</name>
<sequence length="74" mass="8576">MKRILKLVVTRWLARTPFGLVILGVGWWLMRKRRGANAGKPGERPGDRHDVLREPGRSSRNPYSWQGPSARNRR</sequence>
<feature type="transmembrane region" description="Helical" evidence="2">
    <location>
        <begin position="12"/>
        <end position="30"/>
    </location>
</feature>
<comment type="caution">
    <text evidence="3">The sequence shown here is derived from an EMBL/GenBank/DDBJ whole genome shotgun (WGS) entry which is preliminary data.</text>
</comment>
<keyword evidence="2" id="KW-0472">Membrane</keyword>
<feature type="compositionally biased region" description="Polar residues" evidence="1">
    <location>
        <begin position="58"/>
        <end position="74"/>
    </location>
</feature>
<evidence type="ECO:0000256" key="2">
    <source>
        <dbReference type="SAM" id="Phobius"/>
    </source>
</evidence>